<evidence type="ECO:0000256" key="1">
    <source>
        <dbReference type="ARBA" id="ARBA00012797"/>
    </source>
</evidence>
<reference evidence="14" key="2">
    <citation type="submission" date="2025-08" db="UniProtKB">
        <authorList>
            <consortium name="RefSeq"/>
        </authorList>
    </citation>
    <scope>IDENTIFICATION</scope>
</reference>
<accession>A0A6J0TJ56</accession>
<dbReference type="KEGG" id="pvt:110077853"/>
<comment type="catalytic activity">
    <reaction evidence="10">
        <text>guanosine(9) in tRNA + S-adenosyl-L-methionine = N(1)-methylguanosine(9) in tRNA + S-adenosyl-L-homocysteine + H(+)</text>
        <dbReference type="Rhea" id="RHEA:43156"/>
        <dbReference type="Rhea" id="RHEA-COMP:10367"/>
        <dbReference type="Rhea" id="RHEA-COMP:10368"/>
        <dbReference type="ChEBI" id="CHEBI:15378"/>
        <dbReference type="ChEBI" id="CHEBI:57856"/>
        <dbReference type="ChEBI" id="CHEBI:59789"/>
        <dbReference type="ChEBI" id="CHEBI:73542"/>
        <dbReference type="ChEBI" id="CHEBI:74269"/>
        <dbReference type="EC" id="2.1.1.221"/>
    </reaction>
</comment>
<feature type="compositionally biased region" description="Basic residues" evidence="11">
    <location>
        <begin position="91"/>
        <end position="105"/>
    </location>
</feature>
<dbReference type="InterPro" id="IPR028564">
    <property type="entry name" value="MT_TRM10-typ"/>
</dbReference>
<proteinExistence type="predicted"/>
<evidence type="ECO:0000256" key="4">
    <source>
        <dbReference type="ARBA" id="ARBA00022691"/>
    </source>
</evidence>
<dbReference type="Gene3D" id="3.40.1280.30">
    <property type="match status" value="1"/>
</dbReference>
<evidence type="ECO:0000256" key="3">
    <source>
        <dbReference type="ARBA" id="ARBA00022679"/>
    </source>
</evidence>
<dbReference type="InterPro" id="IPR007356">
    <property type="entry name" value="tRNA_m1G_MeTrfase_euk"/>
</dbReference>
<dbReference type="PANTHER" id="PTHR13563">
    <property type="entry name" value="TRNA (GUANINE-9-) METHYLTRANSFERASE"/>
    <property type="match status" value="1"/>
</dbReference>
<keyword evidence="2 14" id="KW-0489">Methyltransferase</keyword>
<dbReference type="AlphaFoldDB" id="A0A6J0TJ56"/>
<evidence type="ECO:0000259" key="12">
    <source>
        <dbReference type="PROSITE" id="PS51675"/>
    </source>
</evidence>
<feature type="region of interest" description="Disordered" evidence="11">
    <location>
        <begin position="91"/>
        <end position="111"/>
    </location>
</feature>
<evidence type="ECO:0000256" key="6">
    <source>
        <dbReference type="ARBA" id="ARBA00035688"/>
    </source>
</evidence>
<name>A0A6J0TJ56_9SAUR</name>
<reference evidence="13" key="1">
    <citation type="submission" date="2025-05" db="UniProtKB">
        <authorList>
            <consortium name="RefSeq"/>
        </authorList>
    </citation>
    <scope>NUCLEOTIDE SEQUENCE [LARGE SCALE GENOMIC DNA]</scope>
</reference>
<feature type="region of interest" description="Disordered" evidence="11">
    <location>
        <begin position="1"/>
        <end position="26"/>
    </location>
</feature>
<evidence type="ECO:0000313" key="14">
    <source>
        <dbReference type="RefSeq" id="XP_020647045.2"/>
    </source>
</evidence>
<dbReference type="GO" id="GO:0000049">
    <property type="term" value="F:tRNA binding"/>
    <property type="evidence" value="ECO:0007669"/>
    <property type="project" value="TreeGrafter"/>
</dbReference>
<evidence type="ECO:0000256" key="9">
    <source>
        <dbReference type="ARBA" id="ARBA00045240"/>
    </source>
</evidence>
<evidence type="ECO:0000256" key="10">
    <source>
        <dbReference type="ARBA" id="ARBA00048434"/>
    </source>
</evidence>
<dbReference type="PROSITE" id="PS51675">
    <property type="entry name" value="SAM_MT_TRM10"/>
    <property type="match status" value="1"/>
</dbReference>
<dbReference type="InterPro" id="IPR038459">
    <property type="entry name" value="MT_TRM10-typ_sf"/>
</dbReference>
<keyword evidence="4" id="KW-0949">S-adenosyl-L-methionine</keyword>
<dbReference type="GO" id="GO:0052905">
    <property type="term" value="F:tRNA (guanosine(9)-N1)-methyltransferase activity"/>
    <property type="evidence" value="ECO:0007669"/>
    <property type="project" value="UniProtKB-EC"/>
</dbReference>
<evidence type="ECO:0000256" key="2">
    <source>
        <dbReference type="ARBA" id="ARBA00022603"/>
    </source>
</evidence>
<protein>
    <recommendedName>
        <fullName evidence="6">tRNA methyltransferase 10 homolog B</fullName>
        <ecNumber evidence="1">2.1.1.221</ecNumber>
    </recommendedName>
    <alternativeName>
        <fullName evidence="7">RNA (guanine-9-)-methyltransferase domain-containing protein 3</fullName>
    </alternativeName>
    <alternativeName>
        <fullName evidence="8">tRNA (guanine(9)-N(1))-methyltransferase TRMT10B</fullName>
    </alternativeName>
</protein>
<dbReference type="Proteomes" id="UP001652642">
    <property type="component" value="Chromosome 2"/>
</dbReference>
<dbReference type="InterPro" id="IPR047911">
    <property type="entry name" value="Trm10_B_MTase_dom"/>
</dbReference>
<keyword evidence="13" id="KW-1185">Reference proteome</keyword>
<evidence type="ECO:0000256" key="8">
    <source>
        <dbReference type="ARBA" id="ARBA00035725"/>
    </source>
</evidence>
<keyword evidence="5" id="KW-0175">Coiled coil</keyword>
<evidence type="ECO:0000256" key="11">
    <source>
        <dbReference type="SAM" id="MobiDB-lite"/>
    </source>
</evidence>
<keyword evidence="3" id="KW-0808">Transferase</keyword>
<sequence>MSVAEGHGEMITYPEDKTEESNCGSHCDQRQTHTVAYQEKQDGENLWDTFGLLQIDPGCENSRDQFTGNESCCSKNVLRKQRHWEKIVLAKKSKRKHERERRKARRAEEKGAALQHSKWELKAIAKERLLEAKETGPRLCIDLSMTSHMTQKEISRLAAQIRRLYGSNKKAPNPFWLYLTGFVKSSPIYEACVRMNDGFANYLMDVTPESYLDLFPLETIVYLTPDAENALEEVDPQKVYILGGLVDESIQKRLTFQRAQEEQLPTARLPIQEYMVKNINTKNYHSTTLAINQVFDALLTFRETKSWVEALKAAVSPGKGYVFQDRTL</sequence>
<evidence type="ECO:0000256" key="5">
    <source>
        <dbReference type="ARBA" id="ARBA00023054"/>
    </source>
</evidence>
<dbReference type="GeneID" id="110077853"/>
<organism evidence="13 14">
    <name type="scientific">Pogona vitticeps</name>
    <name type="common">central bearded dragon</name>
    <dbReference type="NCBI Taxonomy" id="103695"/>
    <lineage>
        <taxon>Eukaryota</taxon>
        <taxon>Metazoa</taxon>
        <taxon>Chordata</taxon>
        <taxon>Craniata</taxon>
        <taxon>Vertebrata</taxon>
        <taxon>Euteleostomi</taxon>
        <taxon>Lepidosauria</taxon>
        <taxon>Squamata</taxon>
        <taxon>Bifurcata</taxon>
        <taxon>Unidentata</taxon>
        <taxon>Episquamata</taxon>
        <taxon>Toxicofera</taxon>
        <taxon>Iguania</taxon>
        <taxon>Acrodonta</taxon>
        <taxon>Agamidae</taxon>
        <taxon>Amphibolurinae</taxon>
        <taxon>Pogona</taxon>
    </lineage>
</organism>
<dbReference type="RefSeq" id="XP_020647045.2">
    <property type="nucleotide sequence ID" value="XM_020791386.2"/>
</dbReference>
<dbReference type="CDD" id="cd18100">
    <property type="entry name" value="Trm10euk_B"/>
    <property type="match status" value="1"/>
</dbReference>
<feature type="domain" description="SAM-dependent MTase TRM10-type" evidence="12">
    <location>
        <begin position="125"/>
        <end position="322"/>
    </location>
</feature>
<dbReference type="InParanoid" id="A0A6J0TJ56"/>
<dbReference type="GO" id="GO:0005654">
    <property type="term" value="C:nucleoplasm"/>
    <property type="evidence" value="ECO:0007669"/>
    <property type="project" value="TreeGrafter"/>
</dbReference>
<evidence type="ECO:0000256" key="7">
    <source>
        <dbReference type="ARBA" id="ARBA00035712"/>
    </source>
</evidence>
<dbReference type="GO" id="GO:0002939">
    <property type="term" value="P:tRNA N1-guanine methylation"/>
    <property type="evidence" value="ECO:0007669"/>
    <property type="project" value="TreeGrafter"/>
</dbReference>
<dbReference type="CTD" id="158234"/>
<gene>
    <name evidence="14" type="primary">TRMT10B</name>
</gene>
<evidence type="ECO:0000313" key="13">
    <source>
        <dbReference type="Proteomes" id="UP001652642"/>
    </source>
</evidence>
<dbReference type="PANTHER" id="PTHR13563:SF19">
    <property type="entry name" value="TRNA METHYLTRANSFERASE 10 HOMOLOG B"/>
    <property type="match status" value="1"/>
</dbReference>
<comment type="function">
    <text evidence="9">S-adenosyl-L-methionine-dependent guanine N(1)-methyltransferase that catalyzes the formation of N(1)-methylguanine at position 9 (m1G9) in tRNAs. Probably not able to catalyze formation of N(1)-methyladenine at position 9 (m1A9) in tRNAs.</text>
</comment>
<dbReference type="EC" id="2.1.1.221" evidence="1"/>
<dbReference type="OrthoDB" id="278300at2759"/>